<protein>
    <recommendedName>
        <fullName evidence="6">LPS export ABC transporter periplasmic protein LptC</fullName>
    </recommendedName>
</protein>
<keyword evidence="5" id="KW-1185">Reference proteome</keyword>
<evidence type="ECO:0000313" key="3">
    <source>
        <dbReference type="EMBL" id="TLD98006.1"/>
    </source>
</evidence>
<dbReference type="RefSeq" id="WP_034318462.1">
    <property type="nucleotide sequence ID" value="NZ_BAAFHN010000064.1"/>
</dbReference>
<reference evidence="3 4" key="1">
    <citation type="journal article" date="2014" name="Genome Announc.">
        <title>Draft genome sequences of eight enterohepatic helicobacter species isolated from both laboratory and wild rodents.</title>
        <authorList>
            <person name="Sheh A."/>
            <person name="Shen Z."/>
            <person name="Fox J.G."/>
        </authorList>
    </citation>
    <scope>NUCLEOTIDE SEQUENCE [LARGE SCALE GENOMIC DNA]</scope>
    <source>
        <strain evidence="3 4">ATCC 49310</strain>
    </source>
</reference>
<accession>A0A4U8TDC2</accession>
<dbReference type="STRING" id="50960.LS81_08860"/>
<dbReference type="Proteomes" id="UP000029861">
    <property type="component" value="Unassembled WGS sequence"/>
</dbReference>
<keyword evidence="1" id="KW-1133">Transmembrane helix</keyword>
<evidence type="ECO:0000313" key="4">
    <source>
        <dbReference type="Proteomes" id="UP000029861"/>
    </source>
</evidence>
<comment type="caution">
    <text evidence="3">The sequence shown here is derived from an EMBL/GenBank/DDBJ whole genome shotgun (WGS) entry which is preliminary data.</text>
</comment>
<feature type="transmembrane region" description="Helical" evidence="1">
    <location>
        <begin position="32"/>
        <end position="51"/>
    </location>
</feature>
<dbReference type="EMBL" id="BAAFHN010000064">
    <property type="protein sequence ID" value="GAB0173806.1"/>
    <property type="molecule type" value="Genomic_DNA"/>
</dbReference>
<evidence type="ECO:0000313" key="2">
    <source>
        <dbReference type="EMBL" id="GAB0173806.1"/>
    </source>
</evidence>
<reference evidence="3" key="2">
    <citation type="submission" date="2018-04" db="EMBL/GenBank/DDBJ databases">
        <authorList>
            <person name="Sheh A."/>
            <person name="Shen Z."/>
            <person name="Mannion A.J."/>
            <person name="Fox J.G."/>
        </authorList>
    </citation>
    <scope>NUCLEOTIDE SEQUENCE</scope>
    <source>
        <strain evidence="3">ATCC 49310</strain>
    </source>
</reference>
<proteinExistence type="predicted"/>
<keyword evidence="1" id="KW-0472">Membrane</keyword>
<dbReference type="Proteomes" id="UP001562457">
    <property type="component" value="Unassembled WGS sequence"/>
</dbReference>
<dbReference type="AlphaFoldDB" id="A0A4U8TDC2"/>
<name>A0A4U8TDC2_9HELI</name>
<sequence length="200" mass="23690">MASMQSKELTRWRIFGLKKYIKFKTFLHNLDYILIFFLALLLFSLISLLLFKQKGVQYSDHAEEISKLEMFDFTLHRLNTKQVDMIVKASKGIQYKDKELYIDFYGSRFNDDLSIETLEGKEVWHKGNEYDFVAGINYTKKPNRKFFSEKGVYNTLTEVFAGKGRFFIEDTDMTTEGENIFYDEKTDTIRAKNIVTRLIR</sequence>
<reference evidence="2 5" key="3">
    <citation type="submission" date="2024-06" db="EMBL/GenBank/DDBJ databases">
        <title>Draft genome sequence of Helicobacter trogontum NHP16-4001.</title>
        <authorList>
            <person name="Rimbara E."/>
            <person name="Suzuki M."/>
        </authorList>
    </citation>
    <scope>NUCLEOTIDE SEQUENCE [LARGE SCALE GENOMIC DNA]</scope>
    <source>
        <strain evidence="2 5">NHP16-4001</strain>
    </source>
</reference>
<evidence type="ECO:0000313" key="5">
    <source>
        <dbReference type="Proteomes" id="UP001562457"/>
    </source>
</evidence>
<organism evidence="3 4">
    <name type="scientific">Helicobacter trogontum</name>
    <dbReference type="NCBI Taxonomy" id="50960"/>
    <lineage>
        <taxon>Bacteria</taxon>
        <taxon>Pseudomonadati</taxon>
        <taxon>Campylobacterota</taxon>
        <taxon>Epsilonproteobacteria</taxon>
        <taxon>Campylobacterales</taxon>
        <taxon>Helicobacteraceae</taxon>
        <taxon>Helicobacter</taxon>
    </lineage>
</organism>
<evidence type="ECO:0008006" key="6">
    <source>
        <dbReference type="Google" id="ProtNLM"/>
    </source>
</evidence>
<dbReference type="EMBL" id="JRPK02000019">
    <property type="protein sequence ID" value="TLD98006.1"/>
    <property type="molecule type" value="Genomic_DNA"/>
</dbReference>
<gene>
    <name evidence="3" type="ORF">LS80_006405</name>
    <name evidence="2" type="ORF">NHP164001_18280</name>
</gene>
<keyword evidence="1" id="KW-0812">Transmembrane</keyword>
<evidence type="ECO:0000256" key="1">
    <source>
        <dbReference type="SAM" id="Phobius"/>
    </source>
</evidence>